<dbReference type="Proteomes" id="UP000005387">
    <property type="component" value="Unassembled WGS sequence"/>
</dbReference>
<accession>E0I9U8</accession>
<name>E0I9U8_9BACL</name>
<dbReference type="InterPro" id="IPR010349">
    <property type="entry name" value="Asparaginase_II"/>
</dbReference>
<sequence length="356" mass="38025">MQGERSAQFTANEIGGIPLAIMLRGGQVENVHNGHIAVVDSDGRLVAGVGSPDVLTFMRSTAKPLQAIPILRAGVIDAYGLTNEAIAMLTASHRGEPAHLAALLTMLRQTGVKEEQLVFHAGLPLDGDARDEWIKQGGPPRKLFHNCAGKHIGLLAACQLNDWPMTGYAEPDHPIQQEIKQWISFAADVPVSSLSGGFDGCGLPVYAIPLRKLALVYARLAAPPTGWEDTTRAIIERITSSMNERPELVEGTGRLASLLLSGPQAIAKSGAQGVFAVGLRQERLGLIVKVSDGTEPAWPIIVSEALKQLAAMGIIDQKASQTLSGRIDAAFAQELRNDAGRIIGKREAVFQLDSYV</sequence>
<dbReference type="eggNOG" id="COG4448">
    <property type="taxonomic scope" value="Bacteria"/>
</dbReference>
<proteinExistence type="predicted"/>
<protein>
    <submittedName>
        <fullName evidence="1">L-asparaginase II</fullName>
    </submittedName>
</protein>
<dbReference type="PANTHER" id="PTHR42110:SF1">
    <property type="entry name" value="L-ASPARAGINASE, PUTATIVE (AFU_ORTHOLOGUE AFUA_3G11890)-RELATED"/>
    <property type="match status" value="1"/>
</dbReference>
<reference evidence="1 2" key="1">
    <citation type="submission" date="2010-07" db="EMBL/GenBank/DDBJ databases">
        <title>The draft genome of Paenibacillus curdlanolyticus YK9.</title>
        <authorList>
            <consortium name="US DOE Joint Genome Institute (JGI-PGF)"/>
            <person name="Lucas S."/>
            <person name="Copeland A."/>
            <person name="Lapidus A."/>
            <person name="Cheng J.-F."/>
            <person name="Bruce D."/>
            <person name="Goodwin L."/>
            <person name="Pitluck S."/>
            <person name="Land M.L."/>
            <person name="Hauser L."/>
            <person name="Chang Y.-J."/>
            <person name="Jeffries C."/>
            <person name="Anderson I.J."/>
            <person name="Johnson E."/>
            <person name="Loganathan U."/>
            <person name="Mulhopadhyay B."/>
            <person name="Kyrpides N."/>
            <person name="Woyke T.J."/>
        </authorList>
    </citation>
    <scope>NUCLEOTIDE SEQUENCE [LARGE SCALE GENOMIC DNA]</scope>
    <source>
        <strain evidence="1 2">YK9</strain>
    </source>
</reference>
<dbReference type="OrthoDB" id="9770793at2"/>
<evidence type="ECO:0000313" key="1">
    <source>
        <dbReference type="EMBL" id="EFM10525.1"/>
    </source>
</evidence>
<dbReference type="RefSeq" id="WP_006038429.1">
    <property type="nucleotide sequence ID" value="NZ_AEDD01000006.1"/>
</dbReference>
<dbReference type="PANTHER" id="PTHR42110">
    <property type="entry name" value="L-ASPARAGINASE, PUTATIVE (AFU_ORTHOLOGUE AFUA_3G11890)-RELATED"/>
    <property type="match status" value="1"/>
</dbReference>
<dbReference type="Pfam" id="PF06089">
    <property type="entry name" value="Asparaginase_II"/>
    <property type="match status" value="1"/>
</dbReference>
<dbReference type="AlphaFoldDB" id="E0I9U8"/>
<keyword evidence="2" id="KW-1185">Reference proteome</keyword>
<evidence type="ECO:0000313" key="2">
    <source>
        <dbReference type="Proteomes" id="UP000005387"/>
    </source>
</evidence>
<organism evidence="1 2">
    <name type="scientific">Paenibacillus curdlanolyticus YK9</name>
    <dbReference type="NCBI Taxonomy" id="717606"/>
    <lineage>
        <taxon>Bacteria</taxon>
        <taxon>Bacillati</taxon>
        <taxon>Bacillota</taxon>
        <taxon>Bacilli</taxon>
        <taxon>Bacillales</taxon>
        <taxon>Paenibacillaceae</taxon>
        <taxon>Paenibacillus</taxon>
    </lineage>
</organism>
<gene>
    <name evidence="1" type="ORF">PaecuDRAFT_2435</name>
</gene>
<dbReference type="EMBL" id="AEDD01000006">
    <property type="protein sequence ID" value="EFM10525.1"/>
    <property type="molecule type" value="Genomic_DNA"/>
</dbReference>
<dbReference type="STRING" id="717606.PaecuDRAFT_2435"/>